<dbReference type="InterPro" id="IPR050523">
    <property type="entry name" value="AKR_Detox_Biosynth"/>
</dbReference>
<feature type="domain" description="NADP-dependent oxidoreductase" evidence="1">
    <location>
        <begin position="6"/>
        <end position="70"/>
    </location>
</feature>
<reference evidence="2 3" key="1">
    <citation type="submission" date="2018-08" db="EMBL/GenBank/DDBJ databases">
        <title>Genome Sequence of Clavibacter michiganensis Subspecies type strains, and the Atypical Peach-Colored Strains Isolated from Tomato.</title>
        <authorList>
            <person name="Osdaghi E."/>
            <person name="Portier P."/>
            <person name="Briand M."/>
            <person name="Jacques M.-A."/>
        </authorList>
    </citation>
    <scope>NUCLEOTIDE SEQUENCE [LARGE SCALE GENOMIC DNA]</scope>
    <source>
        <strain evidence="2 3">CFBP 8216</strain>
    </source>
</reference>
<feature type="non-terminal residue" evidence="2">
    <location>
        <position position="1"/>
    </location>
</feature>
<dbReference type="InterPro" id="IPR036812">
    <property type="entry name" value="NAD(P)_OxRdtase_dom_sf"/>
</dbReference>
<dbReference type="Pfam" id="PF00248">
    <property type="entry name" value="Aldo_ket_red"/>
    <property type="match status" value="1"/>
</dbReference>
<dbReference type="EMBL" id="QWEE01000041">
    <property type="protein sequence ID" value="RII93396.1"/>
    <property type="molecule type" value="Genomic_DNA"/>
</dbReference>
<dbReference type="Proteomes" id="UP000265355">
    <property type="component" value="Unassembled WGS sequence"/>
</dbReference>
<dbReference type="RefSeq" id="WP_147361615.1">
    <property type="nucleotide sequence ID" value="NZ_QWEE01000041.1"/>
</dbReference>
<dbReference type="PANTHER" id="PTHR43364:SF6">
    <property type="entry name" value="OXIDOREDUCTASE-RELATED"/>
    <property type="match status" value="1"/>
</dbReference>
<evidence type="ECO:0000313" key="3">
    <source>
        <dbReference type="Proteomes" id="UP000265355"/>
    </source>
</evidence>
<comment type="caution">
    <text evidence="2">The sequence shown here is derived from an EMBL/GenBank/DDBJ whole genome shotgun (WGS) entry which is preliminary data.</text>
</comment>
<sequence>DDHGRALLEVLDRVAEAHGVSVTTVSLAWLRAQPSVTAPIASARDLTQLPDLLASVELELTADEIRDLSAV</sequence>
<proteinExistence type="predicted"/>
<dbReference type="InterPro" id="IPR023210">
    <property type="entry name" value="NADP_OxRdtase_dom"/>
</dbReference>
<evidence type="ECO:0000259" key="1">
    <source>
        <dbReference type="Pfam" id="PF00248"/>
    </source>
</evidence>
<gene>
    <name evidence="2" type="ORF">DZF98_04515</name>
</gene>
<evidence type="ECO:0000313" key="2">
    <source>
        <dbReference type="EMBL" id="RII93396.1"/>
    </source>
</evidence>
<dbReference type="SUPFAM" id="SSF51430">
    <property type="entry name" value="NAD(P)-linked oxidoreductase"/>
    <property type="match status" value="1"/>
</dbReference>
<accession>A0ABX9NAC3</accession>
<keyword evidence="3" id="KW-1185">Reference proteome</keyword>
<name>A0ABX9NAC3_9MICO</name>
<protein>
    <submittedName>
        <fullName evidence="2">Aldo/keto reductase</fullName>
    </submittedName>
</protein>
<dbReference type="Gene3D" id="3.20.20.100">
    <property type="entry name" value="NADP-dependent oxidoreductase domain"/>
    <property type="match status" value="1"/>
</dbReference>
<dbReference type="PANTHER" id="PTHR43364">
    <property type="entry name" value="NADH-SPECIFIC METHYLGLYOXAL REDUCTASE-RELATED"/>
    <property type="match status" value="1"/>
</dbReference>
<organism evidence="2 3">
    <name type="scientific">Clavibacter californiensis</name>
    <dbReference type="NCBI Taxonomy" id="1401995"/>
    <lineage>
        <taxon>Bacteria</taxon>
        <taxon>Bacillati</taxon>
        <taxon>Actinomycetota</taxon>
        <taxon>Actinomycetes</taxon>
        <taxon>Micrococcales</taxon>
        <taxon>Microbacteriaceae</taxon>
        <taxon>Clavibacter</taxon>
    </lineage>
</organism>